<proteinExistence type="predicted"/>
<accession>A0A8A1L5X2</accession>
<gene>
    <name evidence="1" type="ORF">I7I53_08923</name>
</gene>
<sequence length="83" mass="10034">MYCTCTYMYLQRMCACRYVTEFFCTLPRAGVPLSSFCYAHVPIRQRAKEGSRFGLMLLNWHWFAIQLRHCGYHQLWINGWRLM</sequence>
<protein>
    <submittedName>
        <fullName evidence="1">Uncharacterized protein</fullName>
    </submittedName>
</protein>
<reference evidence="1" key="1">
    <citation type="submission" date="2021-01" db="EMBL/GenBank/DDBJ databases">
        <title>Chromosome-level genome assembly of a human fungal pathogen reveals clustering of transcriptionally co-regulated genes.</title>
        <authorList>
            <person name="Voorhies M."/>
            <person name="Cohen S."/>
            <person name="Shea T.P."/>
            <person name="Petrus S."/>
            <person name="Munoz J.F."/>
            <person name="Poplawski S."/>
            <person name="Goldman W.E."/>
            <person name="Michael T."/>
            <person name="Cuomo C.A."/>
            <person name="Sil A."/>
            <person name="Beyhan S."/>
        </authorList>
    </citation>
    <scope>NUCLEOTIDE SEQUENCE</scope>
    <source>
        <strain evidence="1">H88</strain>
    </source>
</reference>
<dbReference type="VEuPathDB" id="FungiDB:I7I53_08923"/>
<dbReference type="AlphaFoldDB" id="A0A8A1L5X2"/>
<name>A0A8A1L5X2_AJEC8</name>
<dbReference type="EMBL" id="CP069102">
    <property type="protein sequence ID" value="QSS48801.1"/>
    <property type="molecule type" value="Genomic_DNA"/>
</dbReference>
<organism evidence="1 2">
    <name type="scientific">Ajellomyces capsulatus (strain H88)</name>
    <name type="common">Darling's disease fungus</name>
    <name type="synonym">Histoplasma capsulatum</name>
    <dbReference type="NCBI Taxonomy" id="544711"/>
    <lineage>
        <taxon>Eukaryota</taxon>
        <taxon>Fungi</taxon>
        <taxon>Dikarya</taxon>
        <taxon>Ascomycota</taxon>
        <taxon>Pezizomycotina</taxon>
        <taxon>Eurotiomycetes</taxon>
        <taxon>Eurotiomycetidae</taxon>
        <taxon>Onygenales</taxon>
        <taxon>Ajellomycetaceae</taxon>
        <taxon>Histoplasma</taxon>
    </lineage>
</organism>
<evidence type="ECO:0000313" key="2">
    <source>
        <dbReference type="Proteomes" id="UP000663419"/>
    </source>
</evidence>
<dbReference type="Proteomes" id="UP000663419">
    <property type="component" value="Chromosome 1"/>
</dbReference>
<evidence type="ECO:0000313" key="1">
    <source>
        <dbReference type="EMBL" id="QSS48801.1"/>
    </source>
</evidence>